<name>A0AAU8AX97_9VIRU</name>
<evidence type="ECO:0000313" key="2">
    <source>
        <dbReference type="EMBL" id="XCD04209.1"/>
    </source>
</evidence>
<dbReference type="EMBL" id="PP511439">
    <property type="protein sequence ID" value="XCD04209.1"/>
    <property type="molecule type" value="Genomic_DNA"/>
</dbReference>
<dbReference type="EMBL" id="PP511685">
    <property type="protein sequence ID" value="XCD06541.1"/>
    <property type="molecule type" value="Genomic_DNA"/>
</dbReference>
<evidence type="ECO:0000313" key="3">
    <source>
        <dbReference type="EMBL" id="XCD05639.1"/>
    </source>
</evidence>
<evidence type="ECO:0000313" key="5">
    <source>
        <dbReference type="EMBL" id="XCD07193.1"/>
    </source>
</evidence>
<sequence length="103" mass="11928">MSSLKEDVIEIEGILDKISDCATFDDCKDPVFLTEKCLYEQASERLARQQFVCMQMEKVCQFHFAKMIALVKGVKLPEPDLAAIDEKIAVFEERMRKGEYSKW</sequence>
<protein>
    <submittedName>
        <fullName evidence="2">Uncharacterized protein</fullName>
    </submittedName>
</protein>
<organism evidence="2">
    <name type="scientific">Dulem virus 94</name>
    <dbReference type="NCBI Taxonomy" id="3145805"/>
    <lineage>
        <taxon>Viruses</taxon>
        <taxon>Monodnaviria</taxon>
        <taxon>Sangervirae</taxon>
        <taxon>Phixviricota</taxon>
        <taxon>Malgrandaviricetes</taxon>
        <taxon>Petitvirales</taxon>
        <taxon>Microviridae</taxon>
        <taxon>Microvirus</taxon>
    </lineage>
</organism>
<dbReference type="EMBL" id="PP511764">
    <property type="protein sequence ID" value="XCD07193.1"/>
    <property type="molecule type" value="Genomic_DNA"/>
</dbReference>
<accession>A0AAU8AX97</accession>
<dbReference type="EMBL" id="PP511372">
    <property type="protein sequence ID" value="XCD03543.1"/>
    <property type="molecule type" value="Genomic_DNA"/>
</dbReference>
<dbReference type="EMBL" id="PP511587">
    <property type="protein sequence ID" value="XCD05639.1"/>
    <property type="molecule type" value="Genomic_DNA"/>
</dbReference>
<proteinExistence type="predicted"/>
<reference evidence="2" key="1">
    <citation type="submission" date="2024-03" db="EMBL/GenBank/DDBJ databases">
        <title>Diverse circular DNA viruses in blood, oral, and fecal samples of captive lemurs.</title>
        <authorList>
            <person name="Paietta E.N."/>
            <person name="Kraberger S."/>
            <person name="Lund M.C."/>
            <person name="Custer J.M."/>
            <person name="Vargas K.M."/>
            <person name="Ehmke E.E."/>
            <person name="Yoder A.D."/>
            <person name="Varsani A."/>
        </authorList>
    </citation>
    <scope>NUCLEOTIDE SEQUENCE</scope>
    <source>
        <strain evidence="1">Duke_18_87</strain>
        <strain evidence="2">Duke_21_108</strain>
        <strain evidence="3">Duke_24FS_122</strain>
        <strain evidence="4">Duke_25FS_130</strain>
        <strain evidence="5">Duke_26_101</strain>
    </source>
</reference>
<evidence type="ECO:0000313" key="1">
    <source>
        <dbReference type="EMBL" id="XCD03543.1"/>
    </source>
</evidence>
<evidence type="ECO:0000313" key="4">
    <source>
        <dbReference type="EMBL" id="XCD06541.1"/>
    </source>
</evidence>